<name>A0ABW1V368_9BACL</name>
<evidence type="ECO:0000256" key="3">
    <source>
        <dbReference type="ARBA" id="ARBA00022729"/>
    </source>
</evidence>
<organism evidence="6 7">
    <name type="scientific">Paenibacillus septentrionalis</name>
    <dbReference type="NCBI Taxonomy" id="429342"/>
    <lineage>
        <taxon>Bacteria</taxon>
        <taxon>Bacillati</taxon>
        <taxon>Bacillota</taxon>
        <taxon>Bacilli</taxon>
        <taxon>Bacillales</taxon>
        <taxon>Paenibacillaceae</taxon>
        <taxon>Paenibacillus</taxon>
    </lineage>
</organism>
<gene>
    <name evidence="6" type="ORF">ACFP56_05465</name>
</gene>
<comment type="similarity">
    <text evidence="1">Belongs to the bacterial solute-binding protein 5 family.</text>
</comment>
<dbReference type="PANTHER" id="PTHR30290">
    <property type="entry name" value="PERIPLASMIC BINDING COMPONENT OF ABC TRANSPORTER"/>
    <property type="match status" value="1"/>
</dbReference>
<accession>A0ABW1V368</accession>
<feature type="signal peptide" evidence="4">
    <location>
        <begin position="1"/>
        <end position="22"/>
    </location>
</feature>
<reference evidence="7" key="1">
    <citation type="journal article" date="2019" name="Int. J. Syst. Evol. Microbiol.">
        <title>The Global Catalogue of Microorganisms (GCM) 10K type strain sequencing project: providing services to taxonomists for standard genome sequencing and annotation.</title>
        <authorList>
            <consortium name="The Broad Institute Genomics Platform"/>
            <consortium name="The Broad Institute Genome Sequencing Center for Infectious Disease"/>
            <person name="Wu L."/>
            <person name="Ma J."/>
        </authorList>
    </citation>
    <scope>NUCLEOTIDE SEQUENCE [LARGE SCALE GENOMIC DNA]</scope>
    <source>
        <strain evidence="7">PCU 280</strain>
    </source>
</reference>
<dbReference type="EMBL" id="JBHSTE010000002">
    <property type="protein sequence ID" value="MFC6332063.1"/>
    <property type="molecule type" value="Genomic_DNA"/>
</dbReference>
<evidence type="ECO:0000256" key="4">
    <source>
        <dbReference type="SAM" id="SignalP"/>
    </source>
</evidence>
<protein>
    <submittedName>
        <fullName evidence="6">ABC transporter substrate-binding protein</fullName>
    </submittedName>
</protein>
<evidence type="ECO:0000259" key="5">
    <source>
        <dbReference type="Pfam" id="PF00496"/>
    </source>
</evidence>
<feature type="domain" description="Solute-binding protein family 5" evidence="5">
    <location>
        <begin position="79"/>
        <end position="436"/>
    </location>
</feature>
<dbReference type="InterPro" id="IPR000914">
    <property type="entry name" value="SBP_5_dom"/>
</dbReference>
<dbReference type="CDD" id="cd08518">
    <property type="entry name" value="PBP2_NikA_DppA_OppA_like_19"/>
    <property type="match status" value="1"/>
</dbReference>
<dbReference type="PANTHER" id="PTHR30290:SF9">
    <property type="entry name" value="OLIGOPEPTIDE-BINDING PROTEIN APPA"/>
    <property type="match status" value="1"/>
</dbReference>
<dbReference type="PIRSF" id="PIRSF002741">
    <property type="entry name" value="MppA"/>
    <property type="match status" value="1"/>
</dbReference>
<keyword evidence="3 4" id="KW-0732">Signal</keyword>
<comment type="caution">
    <text evidence="6">The sequence shown here is derived from an EMBL/GenBank/DDBJ whole genome shotgun (WGS) entry which is preliminary data.</text>
</comment>
<dbReference type="Pfam" id="PF00496">
    <property type="entry name" value="SBP_bac_5"/>
    <property type="match status" value="1"/>
</dbReference>
<dbReference type="Gene3D" id="3.10.105.10">
    <property type="entry name" value="Dipeptide-binding Protein, Domain 3"/>
    <property type="match status" value="1"/>
</dbReference>
<sequence length="535" mass="58954">MHKHRNLFILILCLAIMTGCSALGNEHTSSRIPQPQPADLRLAIGGEPEDGFDPTTGWGRYGSPLFQSTLFKRNQNAEIIADAATRYEISQDGLTWTVTLREDIVFSDGEPLKSGDVVFTFQTAQQKASVVDLSNIYSLQELDQYRVEFKLKKPQSTFIDLLTTMGIVPKHAYSDSYAQQPIGSGPYKLVQWDKGQQLIVEQNELYYGRQPAFPRIVFLFLDEDAALAAAKAGNVHMAAVPSTFSNQAIKGMRLEAVESVDNRGIMFPSVSSGMSTPEGYPIGNDVTSDAAIRKAINVAIDRNMLVEGILEGHGTPAYSISDKLPWWNEAAAVIEDGDVGTASRILAEGGWNDSDGDGILEKNGTKAQFSMIYPAGDSIRQALAIASADMIKPLGISITVEGKSWDEIEKLMYSNAVLFGWGSLDPLEMYNVYSSSYAGVGYYNPGHYANETVDRYMNAALEATDLDQAMELWKKAQWDGTTGLSNMGDAPWAWLVNIDHLYFVADQLDIGEQPIHPHGHGWPVTSNIEQWKWTD</sequence>
<dbReference type="RefSeq" id="WP_379232030.1">
    <property type="nucleotide sequence ID" value="NZ_JBHSTE010000002.1"/>
</dbReference>
<evidence type="ECO:0000313" key="7">
    <source>
        <dbReference type="Proteomes" id="UP001596233"/>
    </source>
</evidence>
<dbReference type="SUPFAM" id="SSF53850">
    <property type="entry name" value="Periplasmic binding protein-like II"/>
    <property type="match status" value="1"/>
</dbReference>
<keyword evidence="2" id="KW-0813">Transport</keyword>
<evidence type="ECO:0000256" key="1">
    <source>
        <dbReference type="ARBA" id="ARBA00005695"/>
    </source>
</evidence>
<dbReference type="InterPro" id="IPR039424">
    <property type="entry name" value="SBP_5"/>
</dbReference>
<dbReference type="Gene3D" id="3.40.190.10">
    <property type="entry name" value="Periplasmic binding protein-like II"/>
    <property type="match status" value="1"/>
</dbReference>
<keyword evidence="7" id="KW-1185">Reference proteome</keyword>
<feature type="chain" id="PRO_5047186412" evidence="4">
    <location>
        <begin position="23"/>
        <end position="535"/>
    </location>
</feature>
<dbReference type="Proteomes" id="UP001596233">
    <property type="component" value="Unassembled WGS sequence"/>
</dbReference>
<proteinExistence type="inferred from homology"/>
<dbReference type="PROSITE" id="PS51257">
    <property type="entry name" value="PROKAR_LIPOPROTEIN"/>
    <property type="match status" value="1"/>
</dbReference>
<evidence type="ECO:0000256" key="2">
    <source>
        <dbReference type="ARBA" id="ARBA00022448"/>
    </source>
</evidence>
<evidence type="ECO:0000313" key="6">
    <source>
        <dbReference type="EMBL" id="MFC6332063.1"/>
    </source>
</evidence>
<dbReference type="InterPro" id="IPR030678">
    <property type="entry name" value="Peptide/Ni-bd"/>
</dbReference>